<dbReference type="GO" id="GO:0006082">
    <property type="term" value="P:organic acid metabolic process"/>
    <property type="evidence" value="ECO:0007669"/>
    <property type="project" value="TreeGrafter"/>
</dbReference>
<comment type="similarity">
    <text evidence="3 11">Belongs to the cytochrome P450 family.</text>
</comment>
<reference evidence="13" key="2">
    <citation type="submission" date="2025-08" db="UniProtKB">
        <authorList>
            <consortium name="Ensembl"/>
        </authorList>
    </citation>
    <scope>IDENTIFICATION</scope>
</reference>
<dbReference type="PANTHER" id="PTHR24300:SF327">
    <property type="entry name" value="CYTOCHROME P450 2F2-RELATED"/>
    <property type="match status" value="1"/>
</dbReference>
<dbReference type="GO" id="GO:0016020">
    <property type="term" value="C:membrane"/>
    <property type="evidence" value="ECO:0007669"/>
    <property type="project" value="UniProtKB-SubCell"/>
</dbReference>
<feature type="signal peptide" evidence="12">
    <location>
        <begin position="1"/>
        <end position="21"/>
    </location>
</feature>
<evidence type="ECO:0000256" key="1">
    <source>
        <dbReference type="ARBA" id="ARBA00001971"/>
    </source>
</evidence>
<dbReference type="InterPro" id="IPR017972">
    <property type="entry name" value="Cyt_P450_CS"/>
</dbReference>
<evidence type="ECO:0000256" key="9">
    <source>
        <dbReference type="ARBA" id="ARBA00023136"/>
    </source>
</evidence>
<evidence type="ECO:0000313" key="14">
    <source>
        <dbReference type="Proteomes" id="UP001501940"/>
    </source>
</evidence>
<sequence>MFLSLVLLGLCICFIILQLRPKRPKNFPPGPPALPILGNILNVNPQNPLEDLDKLRKSYGDVYSLFLGSRPNVVINGVKAMKEAMVIKAAEFAGRPQDTFVNDVFNDNGVILADYGASWREHRRFALMTLRNFGLGKKSMEERIHDEIQHTIKTLDESIGKTLCPQVMFHNVASNIICQVLFGTRYEYDDEFITTIIQCATEIAKIANGLWAMLYDSFPFIRKLPLPFNKAFKNAKRSSELVLRLLNEHKKTRVPGEPRDFLDCYLDEMEKKAEDSSFSEDKLIFTALDLQFAGTDTTSNTLLTAFLYLMNHPHIQERCQQEIDRVLEGKDQACFDDRHQMPYMQAVIHESQRIANTVPLSVLHCTTKDTELMGYSIPKGMIIVQNLTSLHNEEGQWKYPHEFNPENFLNDQGEFVKPDAFMPFSAGPRVCLGEGLARMELFLIMVTLLRKFKFVWPEDAGEPDYTPIFGGTMTPKPYPMKVQHRL</sequence>
<dbReference type="GO" id="GO:0016712">
    <property type="term" value="F:oxidoreductase activity, acting on paired donors, with incorporation or reduction of molecular oxygen, reduced flavin or flavoprotein as one donor, and incorporation of one atom of oxygen"/>
    <property type="evidence" value="ECO:0007669"/>
    <property type="project" value="TreeGrafter"/>
</dbReference>
<dbReference type="PANTHER" id="PTHR24300">
    <property type="entry name" value="CYTOCHROME P450 508A4-RELATED"/>
    <property type="match status" value="1"/>
</dbReference>
<dbReference type="InterPro" id="IPR050182">
    <property type="entry name" value="Cytochrome_P450_fam2"/>
</dbReference>
<keyword evidence="7 10" id="KW-0408">Iron</keyword>
<dbReference type="InterPro" id="IPR002401">
    <property type="entry name" value="Cyt_P450_E_grp-I"/>
</dbReference>
<keyword evidence="14" id="KW-1185">Reference proteome</keyword>
<dbReference type="FunFam" id="1.10.630.10:FF:000004">
    <property type="entry name" value="cytochrome P450 2D15 isoform X1"/>
    <property type="match status" value="1"/>
</dbReference>
<dbReference type="SUPFAM" id="SSF48264">
    <property type="entry name" value="Cytochrome P450"/>
    <property type="match status" value="1"/>
</dbReference>
<feature type="binding site" description="axial binding residue" evidence="10">
    <location>
        <position position="431"/>
    </location>
    <ligand>
        <name>heme</name>
        <dbReference type="ChEBI" id="CHEBI:30413"/>
    </ligand>
    <ligandPart>
        <name>Fe</name>
        <dbReference type="ChEBI" id="CHEBI:18248"/>
    </ligandPart>
</feature>
<name>A0AAQ5XK73_AMPOC</name>
<keyword evidence="4 10" id="KW-0349">Heme</keyword>
<dbReference type="AlphaFoldDB" id="A0AAQ5XK73"/>
<dbReference type="GO" id="GO:0006805">
    <property type="term" value="P:xenobiotic metabolic process"/>
    <property type="evidence" value="ECO:0007669"/>
    <property type="project" value="TreeGrafter"/>
</dbReference>
<dbReference type="Gene3D" id="1.10.630.10">
    <property type="entry name" value="Cytochrome P450"/>
    <property type="match status" value="1"/>
</dbReference>
<evidence type="ECO:0000256" key="6">
    <source>
        <dbReference type="ARBA" id="ARBA00023002"/>
    </source>
</evidence>
<dbReference type="GeneID" id="111565679"/>
<dbReference type="Pfam" id="PF00067">
    <property type="entry name" value="p450"/>
    <property type="match status" value="1"/>
</dbReference>
<dbReference type="Proteomes" id="UP001501940">
    <property type="component" value="Chromosome 3"/>
</dbReference>
<evidence type="ECO:0000256" key="12">
    <source>
        <dbReference type="SAM" id="SignalP"/>
    </source>
</evidence>
<comment type="subcellular location">
    <subcellularLocation>
        <location evidence="2">Membrane</location>
    </subcellularLocation>
</comment>
<evidence type="ECO:0000256" key="7">
    <source>
        <dbReference type="ARBA" id="ARBA00023004"/>
    </source>
</evidence>
<dbReference type="GO" id="GO:0005737">
    <property type="term" value="C:cytoplasm"/>
    <property type="evidence" value="ECO:0007669"/>
    <property type="project" value="TreeGrafter"/>
</dbReference>
<dbReference type="RefSeq" id="XP_054865442.1">
    <property type="nucleotide sequence ID" value="XM_055009467.1"/>
</dbReference>
<evidence type="ECO:0000256" key="11">
    <source>
        <dbReference type="RuleBase" id="RU000461"/>
    </source>
</evidence>
<keyword evidence="6 11" id="KW-0560">Oxidoreductase</keyword>
<organism evidence="13 14">
    <name type="scientific">Amphiprion ocellaris</name>
    <name type="common">Clown anemonefish</name>
    <dbReference type="NCBI Taxonomy" id="80972"/>
    <lineage>
        <taxon>Eukaryota</taxon>
        <taxon>Metazoa</taxon>
        <taxon>Chordata</taxon>
        <taxon>Craniata</taxon>
        <taxon>Vertebrata</taxon>
        <taxon>Euteleostomi</taxon>
        <taxon>Actinopterygii</taxon>
        <taxon>Neopterygii</taxon>
        <taxon>Teleostei</taxon>
        <taxon>Neoteleostei</taxon>
        <taxon>Acanthomorphata</taxon>
        <taxon>Ovalentaria</taxon>
        <taxon>Pomacentridae</taxon>
        <taxon>Amphiprion</taxon>
    </lineage>
</organism>
<dbReference type="GO" id="GO:0020037">
    <property type="term" value="F:heme binding"/>
    <property type="evidence" value="ECO:0007669"/>
    <property type="project" value="InterPro"/>
</dbReference>
<comment type="cofactor">
    <cofactor evidence="1 10">
        <name>heme</name>
        <dbReference type="ChEBI" id="CHEBI:30413"/>
    </cofactor>
</comment>
<reference evidence="13" key="3">
    <citation type="submission" date="2025-09" db="UniProtKB">
        <authorList>
            <consortium name="Ensembl"/>
        </authorList>
    </citation>
    <scope>IDENTIFICATION</scope>
</reference>
<evidence type="ECO:0000256" key="8">
    <source>
        <dbReference type="ARBA" id="ARBA00023033"/>
    </source>
</evidence>
<dbReference type="GO" id="GO:0005506">
    <property type="term" value="F:iron ion binding"/>
    <property type="evidence" value="ECO:0007669"/>
    <property type="project" value="InterPro"/>
</dbReference>
<evidence type="ECO:0008006" key="15">
    <source>
        <dbReference type="Google" id="ProtNLM"/>
    </source>
</evidence>
<feature type="chain" id="PRO_5043905095" description="Cytochrome P450, family 2, subfamily X, polypeptide 9" evidence="12">
    <location>
        <begin position="22"/>
        <end position="486"/>
    </location>
</feature>
<dbReference type="InterPro" id="IPR036396">
    <property type="entry name" value="Cyt_P450_sf"/>
</dbReference>
<dbReference type="PRINTS" id="PR00463">
    <property type="entry name" value="EP450I"/>
</dbReference>
<evidence type="ECO:0000313" key="13">
    <source>
        <dbReference type="Ensembl" id="ENSAOCP00000040929.1"/>
    </source>
</evidence>
<accession>A0AAQ5XK73</accession>
<dbReference type="PROSITE" id="PS00086">
    <property type="entry name" value="CYTOCHROME_P450"/>
    <property type="match status" value="1"/>
</dbReference>
<evidence type="ECO:0000256" key="4">
    <source>
        <dbReference type="ARBA" id="ARBA00022617"/>
    </source>
</evidence>
<dbReference type="GeneTree" id="ENSGT00940000163301"/>
<keyword evidence="5 10" id="KW-0479">Metal-binding</keyword>
<evidence type="ECO:0000256" key="10">
    <source>
        <dbReference type="PIRSR" id="PIRSR602401-1"/>
    </source>
</evidence>
<evidence type="ECO:0000256" key="5">
    <source>
        <dbReference type="ARBA" id="ARBA00022723"/>
    </source>
</evidence>
<dbReference type="PRINTS" id="PR00385">
    <property type="entry name" value="P450"/>
</dbReference>
<protein>
    <recommendedName>
        <fullName evidence="15">Cytochrome P450, family 2, subfamily X, polypeptide 9</fullName>
    </recommendedName>
</protein>
<keyword evidence="12" id="KW-0732">Signal</keyword>
<evidence type="ECO:0000256" key="2">
    <source>
        <dbReference type="ARBA" id="ARBA00004370"/>
    </source>
</evidence>
<keyword evidence="8 11" id="KW-0503">Monooxygenase</keyword>
<dbReference type="Ensembl" id="ENSAOCT00000069717.1">
    <property type="protein sequence ID" value="ENSAOCP00000040929.1"/>
    <property type="gene ID" value="ENSAOCG00000032770.1"/>
</dbReference>
<dbReference type="InterPro" id="IPR001128">
    <property type="entry name" value="Cyt_P450"/>
</dbReference>
<evidence type="ECO:0000256" key="3">
    <source>
        <dbReference type="ARBA" id="ARBA00010617"/>
    </source>
</evidence>
<keyword evidence="9" id="KW-0472">Membrane</keyword>
<proteinExistence type="inferred from homology"/>
<reference evidence="13 14" key="1">
    <citation type="submission" date="2022-01" db="EMBL/GenBank/DDBJ databases">
        <title>A chromosome-scale genome assembly of the false clownfish, Amphiprion ocellaris.</title>
        <authorList>
            <person name="Ryu T."/>
        </authorList>
    </citation>
    <scope>NUCLEOTIDE SEQUENCE [LARGE SCALE GENOMIC DNA]</scope>
</reference>